<dbReference type="InterPro" id="IPR008042">
    <property type="entry name" value="Retrotrans_Pao"/>
</dbReference>
<dbReference type="Pfam" id="PF05380">
    <property type="entry name" value="Peptidase_A17"/>
    <property type="match status" value="1"/>
</dbReference>
<reference evidence="1 2" key="1">
    <citation type="journal article" date="2019" name="Commun. Biol.">
        <title>The bagworm genome reveals a unique fibroin gene that provides high tensile strength.</title>
        <authorList>
            <person name="Kono N."/>
            <person name="Nakamura H."/>
            <person name="Ohtoshi R."/>
            <person name="Tomita M."/>
            <person name="Numata K."/>
            <person name="Arakawa K."/>
        </authorList>
    </citation>
    <scope>NUCLEOTIDE SEQUENCE [LARGE SCALE GENOMIC DNA]</scope>
</reference>
<evidence type="ECO:0000313" key="1">
    <source>
        <dbReference type="EMBL" id="GBP81322.1"/>
    </source>
</evidence>
<comment type="caution">
    <text evidence="1">The sequence shown here is derived from an EMBL/GenBank/DDBJ whole genome shotgun (WGS) entry which is preliminary data.</text>
</comment>
<sequence length="101" mass="10972">MSVFDPLGVAALLTIAAKRILQGPEETRYSAVLPGLYTRCEKGAAFVRGRQRTHAASTYWRTTAADGSINVLLMMAKARVAPLKIISVARLELQAAVMECH</sequence>
<gene>
    <name evidence="1" type="ORF">EVAR_53716_1</name>
</gene>
<protein>
    <submittedName>
        <fullName evidence="1">Uncharacterized protein</fullName>
    </submittedName>
</protein>
<evidence type="ECO:0000313" key="2">
    <source>
        <dbReference type="Proteomes" id="UP000299102"/>
    </source>
</evidence>
<proteinExistence type="predicted"/>
<dbReference type="Proteomes" id="UP000299102">
    <property type="component" value="Unassembled WGS sequence"/>
</dbReference>
<dbReference type="OrthoDB" id="5983986at2759"/>
<dbReference type="AlphaFoldDB" id="A0A4C1Z272"/>
<accession>A0A4C1Z272</accession>
<organism evidence="1 2">
    <name type="scientific">Eumeta variegata</name>
    <name type="common">Bagworm moth</name>
    <name type="synonym">Eumeta japonica</name>
    <dbReference type="NCBI Taxonomy" id="151549"/>
    <lineage>
        <taxon>Eukaryota</taxon>
        <taxon>Metazoa</taxon>
        <taxon>Ecdysozoa</taxon>
        <taxon>Arthropoda</taxon>
        <taxon>Hexapoda</taxon>
        <taxon>Insecta</taxon>
        <taxon>Pterygota</taxon>
        <taxon>Neoptera</taxon>
        <taxon>Endopterygota</taxon>
        <taxon>Lepidoptera</taxon>
        <taxon>Glossata</taxon>
        <taxon>Ditrysia</taxon>
        <taxon>Tineoidea</taxon>
        <taxon>Psychidae</taxon>
        <taxon>Oiketicinae</taxon>
        <taxon>Eumeta</taxon>
    </lineage>
</organism>
<dbReference type="EMBL" id="BGZK01001506">
    <property type="protein sequence ID" value="GBP81322.1"/>
    <property type="molecule type" value="Genomic_DNA"/>
</dbReference>
<name>A0A4C1Z272_EUMVA</name>
<keyword evidence="2" id="KW-1185">Reference proteome</keyword>